<organism evidence="2 3">
    <name type="scientific">Brumimicrobium aurantiacum</name>
    <dbReference type="NCBI Taxonomy" id="1737063"/>
    <lineage>
        <taxon>Bacteria</taxon>
        <taxon>Pseudomonadati</taxon>
        <taxon>Bacteroidota</taxon>
        <taxon>Flavobacteriia</taxon>
        <taxon>Flavobacteriales</taxon>
        <taxon>Crocinitomicaceae</taxon>
        <taxon>Brumimicrobium</taxon>
    </lineage>
</organism>
<dbReference type="OrthoDB" id="329514at2"/>
<dbReference type="AlphaFoldDB" id="A0A3E1EVS5"/>
<keyword evidence="3" id="KW-1185">Reference proteome</keyword>
<feature type="transmembrane region" description="Helical" evidence="1">
    <location>
        <begin position="79"/>
        <end position="99"/>
    </location>
</feature>
<feature type="transmembrane region" description="Helical" evidence="1">
    <location>
        <begin position="12"/>
        <end position="30"/>
    </location>
</feature>
<protein>
    <submittedName>
        <fullName evidence="2">Cytochrome B</fullName>
    </submittedName>
</protein>
<feature type="transmembrane region" description="Helical" evidence="1">
    <location>
        <begin position="42"/>
        <end position="64"/>
    </location>
</feature>
<reference evidence="2 3" key="1">
    <citation type="submission" date="2018-08" db="EMBL/GenBank/DDBJ databases">
        <title>The draft genome squence of Brumimicrobium sp. N62.</title>
        <authorList>
            <person name="Du Z.-J."/>
            <person name="Luo H.-R."/>
        </authorList>
    </citation>
    <scope>NUCLEOTIDE SEQUENCE [LARGE SCALE GENOMIC DNA]</scope>
    <source>
        <strain evidence="2 3">N62</strain>
    </source>
</reference>
<comment type="caution">
    <text evidence="2">The sequence shown here is derived from an EMBL/GenBank/DDBJ whole genome shotgun (WGS) entry which is preliminary data.</text>
</comment>
<evidence type="ECO:0000256" key="1">
    <source>
        <dbReference type="SAM" id="Phobius"/>
    </source>
</evidence>
<dbReference type="Proteomes" id="UP000257127">
    <property type="component" value="Unassembled WGS sequence"/>
</dbReference>
<proteinExistence type="predicted"/>
<dbReference type="RefSeq" id="WP_116881652.1">
    <property type="nucleotide sequence ID" value="NZ_QURB01000008.1"/>
</dbReference>
<keyword evidence="1" id="KW-0812">Transmembrane</keyword>
<feature type="transmembrane region" description="Helical" evidence="1">
    <location>
        <begin position="120"/>
        <end position="138"/>
    </location>
</feature>
<evidence type="ECO:0000313" key="3">
    <source>
        <dbReference type="Proteomes" id="UP000257127"/>
    </source>
</evidence>
<name>A0A3E1EVS5_9FLAO</name>
<accession>A0A3E1EVS5</accession>
<gene>
    <name evidence="2" type="ORF">DXU93_12570</name>
</gene>
<sequence>MKGLVAAHSGLRYIVLLFLVIAIVNAIANLKSDKYEKKDKMINLFSMIFLHIQLLLGLALYAISDKVNFSSQTMSETTYRFFTVEHILLMVVAIIFVTLGRKKAEKQTIPALKHKMILRYYGLGLIIIFVAIPWPFIYNVGAGYF</sequence>
<keyword evidence="1" id="KW-1133">Transmembrane helix</keyword>
<keyword evidence="1" id="KW-0472">Membrane</keyword>
<dbReference type="EMBL" id="QURB01000008">
    <property type="protein sequence ID" value="RFC53593.1"/>
    <property type="molecule type" value="Genomic_DNA"/>
</dbReference>
<evidence type="ECO:0000313" key="2">
    <source>
        <dbReference type="EMBL" id="RFC53593.1"/>
    </source>
</evidence>